<organism evidence="2 3">
    <name type="scientific">Candidatus Limivivens intestinipullorum</name>
    <dbReference type="NCBI Taxonomy" id="2840858"/>
    <lineage>
        <taxon>Bacteria</taxon>
        <taxon>Bacillati</taxon>
        <taxon>Bacillota</taxon>
        <taxon>Clostridia</taxon>
        <taxon>Lachnospirales</taxon>
        <taxon>Lachnospiraceae</taxon>
        <taxon>Lachnospiraceae incertae sedis</taxon>
        <taxon>Candidatus Limivivens</taxon>
    </lineage>
</organism>
<evidence type="ECO:0000313" key="2">
    <source>
        <dbReference type="EMBL" id="HIS32120.1"/>
    </source>
</evidence>
<feature type="domain" description="Treble clef zinc finger" evidence="1">
    <location>
        <begin position="20"/>
        <end position="70"/>
    </location>
</feature>
<accession>A0A9D1JKG1</accession>
<evidence type="ECO:0000313" key="3">
    <source>
        <dbReference type="Proteomes" id="UP000823935"/>
    </source>
</evidence>
<reference evidence="2" key="1">
    <citation type="submission" date="2020-10" db="EMBL/GenBank/DDBJ databases">
        <authorList>
            <person name="Gilroy R."/>
        </authorList>
    </citation>
    <scope>NUCLEOTIDE SEQUENCE</scope>
    <source>
        <strain evidence="2">CHK190-19873</strain>
    </source>
</reference>
<feature type="domain" description="Treble clef zinc finger" evidence="1">
    <location>
        <begin position="147"/>
        <end position="200"/>
    </location>
</feature>
<feature type="domain" description="Treble clef zinc finger" evidence="1">
    <location>
        <begin position="210"/>
        <end position="264"/>
    </location>
</feature>
<sequence>MPKIVSLAVHCRQIHREDLLAEYAADNPLSAEEIGYTSRKNVTWRCAYGHTETESPYNRLRRGYCKTCGKRQEGSFAQNHPEAARLWSKKNPILPTEISPAYSKPVLWECDKGHIWKRSIAAQLHAAAPCPFCKKEANALFTLHPELLAEWDTKRNGNIAPSSVRFMSNVQYHWICPRGHSFTASPAERIRRHKGCPICSSFGMQYPDAAAEWHPSKNTFTPYEVSSSSTKTAWFICQNCGTEYQSVIQDRARRKRPYCPYCPRKK</sequence>
<proteinExistence type="predicted"/>
<protein>
    <submittedName>
        <fullName evidence="2">Zinc-ribbon domain-containing protein</fullName>
    </submittedName>
</protein>
<dbReference type="PANTHER" id="PTHR37317:SF1">
    <property type="entry name" value="ZINC-RIBBON DOMAIN-CONTAINING PROTEIN-RELATED"/>
    <property type="match status" value="1"/>
</dbReference>
<dbReference type="AlphaFoldDB" id="A0A9D1JKG1"/>
<dbReference type="Pfam" id="PF14311">
    <property type="entry name" value="DUF4379"/>
    <property type="match status" value="4"/>
</dbReference>
<dbReference type="Proteomes" id="UP000823935">
    <property type="component" value="Unassembled WGS sequence"/>
</dbReference>
<reference evidence="2" key="2">
    <citation type="journal article" date="2021" name="PeerJ">
        <title>Extensive microbial diversity within the chicken gut microbiome revealed by metagenomics and culture.</title>
        <authorList>
            <person name="Gilroy R."/>
            <person name="Ravi A."/>
            <person name="Getino M."/>
            <person name="Pursley I."/>
            <person name="Horton D.L."/>
            <person name="Alikhan N.F."/>
            <person name="Baker D."/>
            <person name="Gharbi K."/>
            <person name="Hall N."/>
            <person name="Watson M."/>
            <person name="Adriaenssens E.M."/>
            <person name="Foster-Nyarko E."/>
            <person name="Jarju S."/>
            <person name="Secka A."/>
            <person name="Antonio M."/>
            <person name="Oren A."/>
            <person name="Chaudhuri R.R."/>
            <person name="La Ragione R."/>
            <person name="Hildebrand F."/>
            <person name="Pallen M.J."/>
        </authorList>
    </citation>
    <scope>NUCLEOTIDE SEQUENCE</scope>
    <source>
        <strain evidence="2">CHK190-19873</strain>
    </source>
</reference>
<evidence type="ECO:0000259" key="1">
    <source>
        <dbReference type="Pfam" id="PF14311"/>
    </source>
</evidence>
<dbReference type="EMBL" id="DVIQ01000070">
    <property type="protein sequence ID" value="HIS32120.1"/>
    <property type="molecule type" value="Genomic_DNA"/>
</dbReference>
<gene>
    <name evidence="2" type="ORF">IAB44_11330</name>
</gene>
<dbReference type="InterPro" id="IPR025487">
    <property type="entry name" value="DUF4379"/>
</dbReference>
<comment type="caution">
    <text evidence="2">The sequence shown here is derived from an EMBL/GenBank/DDBJ whole genome shotgun (WGS) entry which is preliminary data.</text>
</comment>
<feature type="domain" description="Treble clef zinc finger" evidence="1">
    <location>
        <begin position="87"/>
        <end position="135"/>
    </location>
</feature>
<dbReference type="PANTHER" id="PTHR37317">
    <property type="entry name" value="BLR8090 PROTEIN"/>
    <property type="match status" value="1"/>
</dbReference>
<name>A0A9D1JKG1_9FIRM</name>